<name>A0A329MSN3_9BACL</name>
<dbReference type="InterPro" id="IPR045965">
    <property type="entry name" value="DUF6385"/>
</dbReference>
<feature type="domain" description="DUF6385" evidence="1">
    <location>
        <begin position="72"/>
        <end position="151"/>
    </location>
</feature>
<proteinExistence type="predicted"/>
<evidence type="ECO:0000313" key="3">
    <source>
        <dbReference type="Proteomes" id="UP000250369"/>
    </source>
</evidence>
<organism evidence="2 3">
    <name type="scientific">Paenibacillus contaminans</name>
    <dbReference type="NCBI Taxonomy" id="450362"/>
    <lineage>
        <taxon>Bacteria</taxon>
        <taxon>Bacillati</taxon>
        <taxon>Bacillota</taxon>
        <taxon>Bacilli</taxon>
        <taxon>Bacillales</taxon>
        <taxon>Paenibacillaceae</taxon>
        <taxon>Paenibacillus</taxon>
    </lineage>
</organism>
<protein>
    <recommendedName>
        <fullName evidence="1">DUF6385 domain-containing protein</fullName>
    </recommendedName>
</protein>
<evidence type="ECO:0000313" key="2">
    <source>
        <dbReference type="EMBL" id="RAV22804.1"/>
    </source>
</evidence>
<dbReference type="OrthoDB" id="1808778at2"/>
<dbReference type="Pfam" id="PF19912">
    <property type="entry name" value="DUF6385"/>
    <property type="match status" value="1"/>
</dbReference>
<gene>
    <name evidence="2" type="ORF">DQG23_00910</name>
</gene>
<keyword evidence="3" id="KW-1185">Reference proteome</keyword>
<comment type="caution">
    <text evidence="2">The sequence shown here is derived from an EMBL/GenBank/DDBJ whole genome shotgun (WGS) entry which is preliminary data.</text>
</comment>
<dbReference type="RefSeq" id="WP_113028913.1">
    <property type="nucleotide sequence ID" value="NZ_QMFB01000001.1"/>
</dbReference>
<dbReference type="EMBL" id="QMFB01000001">
    <property type="protein sequence ID" value="RAV22804.1"/>
    <property type="molecule type" value="Genomic_DNA"/>
</dbReference>
<sequence length="153" mass="16931">MKASGKSSLFPVQECCSTLKKLCRPKRPGKKNSCKKKDKKNRRQTGSCGRFVEQIFPSVIADGNWHCLPMQNTSNMSVYTYAVINKSGAPVEAKVEVSPNAVDFAKDVQDVVAGGGKNVIVPLRFLKYTRLCVKAKNPSDTAKVQVYYQGQLR</sequence>
<accession>A0A329MSN3</accession>
<evidence type="ECO:0000259" key="1">
    <source>
        <dbReference type="Pfam" id="PF19912"/>
    </source>
</evidence>
<dbReference type="AlphaFoldDB" id="A0A329MSN3"/>
<reference evidence="2 3" key="1">
    <citation type="journal article" date="2009" name="Int. J. Syst. Evol. Microbiol.">
        <title>Paenibacillus contaminans sp. nov., isolated from a contaminated laboratory plate.</title>
        <authorList>
            <person name="Chou J.H."/>
            <person name="Lee J.H."/>
            <person name="Lin M.C."/>
            <person name="Chang P.S."/>
            <person name="Arun A.B."/>
            <person name="Young C.C."/>
            <person name="Chen W.M."/>
        </authorList>
    </citation>
    <scope>NUCLEOTIDE SEQUENCE [LARGE SCALE GENOMIC DNA]</scope>
    <source>
        <strain evidence="2 3">CKOBP-6</strain>
    </source>
</reference>
<dbReference type="Proteomes" id="UP000250369">
    <property type="component" value="Unassembled WGS sequence"/>
</dbReference>